<dbReference type="EMBL" id="SNYO01000002">
    <property type="protein sequence ID" value="TDQ63275.1"/>
    <property type="molecule type" value="Genomic_DNA"/>
</dbReference>
<evidence type="ECO:0000313" key="3">
    <source>
        <dbReference type="Proteomes" id="UP000295705"/>
    </source>
</evidence>
<dbReference type="Proteomes" id="UP000295705">
    <property type="component" value="Unassembled WGS sequence"/>
</dbReference>
<keyword evidence="1" id="KW-0472">Membrane</keyword>
<evidence type="ECO:0000313" key="2">
    <source>
        <dbReference type="EMBL" id="TDQ63275.1"/>
    </source>
</evidence>
<proteinExistence type="predicted"/>
<keyword evidence="1" id="KW-1133">Transmembrane helix</keyword>
<comment type="caution">
    <text evidence="2">The sequence shown here is derived from an EMBL/GenBank/DDBJ whole genome shotgun (WGS) entry which is preliminary data.</text>
</comment>
<name>A0A4R6VMT0_9PSEU</name>
<protein>
    <submittedName>
        <fullName evidence="2">Uncharacterized protein</fullName>
    </submittedName>
</protein>
<keyword evidence="3" id="KW-1185">Reference proteome</keyword>
<gene>
    <name evidence="2" type="ORF">EV188_102932</name>
</gene>
<keyword evidence="1" id="KW-0812">Transmembrane</keyword>
<dbReference type="RefSeq" id="WP_166659819.1">
    <property type="nucleotide sequence ID" value="NZ_BAABHR010000038.1"/>
</dbReference>
<dbReference type="AlphaFoldDB" id="A0A4R6VMT0"/>
<accession>A0A4R6VMT0</accession>
<organism evidence="2 3">
    <name type="scientific">Actinomycetospora succinea</name>
    <dbReference type="NCBI Taxonomy" id="663603"/>
    <lineage>
        <taxon>Bacteria</taxon>
        <taxon>Bacillati</taxon>
        <taxon>Actinomycetota</taxon>
        <taxon>Actinomycetes</taxon>
        <taxon>Pseudonocardiales</taxon>
        <taxon>Pseudonocardiaceae</taxon>
        <taxon>Actinomycetospora</taxon>
    </lineage>
</organism>
<reference evidence="2 3" key="1">
    <citation type="submission" date="2019-03" db="EMBL/GenBank/DDBJ databases">
        <title>Genomic Encyclopedia of Type Strains, Phase IV (KMG-IV): sequencing the most valuable type-strain genomes for metagenomic binning, comparative biology and taxonomic classification.</title>
        <authorList>
            <person name="Goeker M."/>
        </authorList>
    </citation>
    <scope>NUCLEOTIDE SEQUENCE [LARGE SCALE GENOMIC DNA]</scope>
    <source>
        <strain evidence="2 3">DSM 45775</strain>
    </source>
</reference>
<sequence>MLAIAAAVLFLIALIFEISGFVISVFTPTVLLTLGAIGIALHLAGIGHRRGVGRR</sequence>
<evidence type="ECO:0000256" key="1">
    <source>
        <dbReference type="SAM" id="Phobius"/>
    </source>
</evidence>
<feature type="transmembrane region" description="Helical" evidence="1">
    <location>
        <begin position="30"/>
        <end position="47"/>
    </location>
</feature>